<keyword evidence="3" id="KW-1185">Reference proteome</keyword>
<evidence type="ECO:0000313" key="3">
    <source>
        <dbReference type="Proteomes" id="UP001500897"/>
    </source>
</evidence>
<comment type="caution">
    <text evidence="2">The sequence shown here is derived from an EMBL/GenBank/DDBJ whole genome shotgun (WGS) entry which is preliminary data.</text>
</comment>
<organism evidence="2 3">
    <name type="scientific">Kitasatospora saccharophila</name>
    <dbReference type="NCBI Taxonomy" id="407973"/>
    <lineage>
        <taxon>Bacteria</taxon>
        <taxon>Bacillati</taxon>
        <taxon>Actinomycetota</taxon>
        <taxon>Actinomycetes</taxon>
        <taxon>Kitasatosporales</taxon>
        <taxon>Streptomycetaceae</taxon>
        <taxon>Kitasatospora</taxon>
    </lineage>
</organism>
<dbReference type="EMBL" id="BAAANS010000037">
    <property type="protein sequence ID" value="GAA2109687.1"/>
    <property type="molecule type" value="Genomic_DNA"/>
</dbReference>
<dbReference type="Gene3D" id="3.40.50.1460">
    <property type="match status" value="1"/>
</dbReference>
<evidence type="ECO:0000313" key="2">
    <source>
        <dbReference type="EMBL" id="GAA2109687.1"/>
    </source>
</evidence>
<dbReference type="Proteomes" id="UP001500897">
    <property type="component" value="Unassembled WGS sequence"/>
</dbReference>
<proteinExistence type="predicted"/>
<dbReference type="InterPro" id="IPR045446">
    <property type="entry name" value="VMAP-M2"/>
</dbReference>
<protein>
    <recommendedName>
        <fullName evidence="1">vWA-MoxR associated protein middle region 2 domain-containing protein</fullName>
    </recommendedName>
</protein>
<dbReference type="Pfam" id="PF19965">
    <property type="entry name" value="VMAP-M2"/>
    <property type="match status" value="1"/>
</dbReference>
<sequence length="708" mass="76511">MRLRRPPERHLLLIATQSDGATGPLDDLESAAEDLFAVLTDEEVGGCIPSPGLDDKHLRSGRVRRQEIDTAVRTAVESAGAVGATLVFAFLGHGQSHDPTTLWYMAADSKDQESLHCVNIGEMIHLAADHPGVAGVVALIDTCHAAAGTPSVDGLVGGFRNGTKQVALLAACSAEEQAFKLLLSRQVTARLSEGMAGRGEYLGVADIHGTVEGELAVHQAPRAFDYYGGTDAARSVWLGRNRSRSGPPSNGCLGPLGIEALGRALGDWPEAPTGPLPRTRQELAALAERAAAAGIEWTRSACTDLLVALDAVTAVVEVTGAGLTTRHLHRMVNEFNRQWSGRTTGPVQPPAGLSDRALLSHLLEDAVLRAPAAAPYSMLAWYLVAAAHACGLEPHHERILRWARVAGAEMALNDAAAQYAEHTARDAGRRLVISLDAALVDWPDVLSVCLRDSADCVAHRNFDCRPDRAGVEGELPEVLEWAEELASETGGIRAVDFVVTAPVLLDWHPEETVVGIRCLGVDYEVTLRWAGRLVEPGHFRGMNRQARRQLEALDGSPFGPVAPVDWMDPAATTLDRLRTDLRRGQYRRPIGLTNRGAPTVLREVVDILLPHAPILLWPRTDHPSSEEEWHWCLTHLWAGLPARFSDAYRRALGGPDPFGDPPDPVTDAHLLRLAALSTAWHDLPWLDFCAGYHRHPAPRAVVPAPRST</sequence>
<reference evidence="2 3" key="1">
    <citation type="journal article" date="2019" name="Int. J. Syst. Evol. Microbiol.">
        <title>The Global Catalogue of Microorganisms (GCM) 10K type strain sequencing project: providing services to taxonomists for standard genome sequencing and annotation.</title>
        <authorList>
            <consortium name="The Broad Institute Genomics Platform"/>
            <consortium name="The Broad Institute Genome Sequencing Center for Infectious Disease"/>
            <person name="Wu L."/>
            <person name="Ma J."/>
        </authorList>
    </citation>
    <scope>NUCLEOTIDE SEQUENCE [LARGE SCALE GENOMIC DNA]</scope>
    <source>
        <strain evidence="2 3">JCM 14559</strain>
    </source>
</reference>
<gene>
    <name evidence="2" type="ORF">GCM10009759_50570</name>
</gene>
<feature type="domain" description="vWA-MoxR associated protein middle region 2" evidence="1">
    <location>
        <begin position="199"/>
        <end position="415"/>
    </location>
</feature>
<evidence type="ECO:0000259" key="1">
    <source>
        <dbReference type="Pfam" id="PF19965"/>
    </source>
</evidence>
<name>A0ABN2XCJ6_9ACTN</name>
<accession>A0ABN2XCJ6</accession>